<evidence type="ECO:0000313" key="2">
    <source>
        <dbReference type="Proteomes" id="UP000192760"/>
    </source>
</evidence>
<comment type="caution">
    <text evidence="1">The sequence shown here is derived from an EMBL/GenBank/DDBJ whole genome shotgun (WGS) entry which is preliminary data.</text>
</comment>
<protein>
    <submittedName>
        <fullName evidence="1">Uncharacterized protein</fullName>
    </submittedName>
</protein>
<name>A0A1X0FXU4_MYCNT</name>
<evidence type="ECO:0000313" key="1">
    <source>
        <dbReference type="EMBL" id="ORB06358.1"/>
    </source>
</evidence>
<dbReference type="EMBL" id="MVHW01000009">
    <property type="protein sequence ID" value="ORB06358.1"/>
    <property type="molecule type" value="Genomic_DNA"/>
</dbReference>
<dbReference type="AlphaFoldDB" id="A0A1X0FXU4"/>
<organism evidence="1 2">
    <name type="scientific">Mycobacterium mantenii</name>
    <dbReference type="NCBI Taxonomy" id="560555"/>
    <lineage>
        <taxon>Bacteria</taxon>
        <taxon>Bacillati</taxon>
        <taxon>Actinomycetota</taxon>
        <taxon>Actinomycetes</taxon>
        <taxon>Mycobacteriales</taxon>
        <taxon>Mycobacteriaceae</taxon>
        <taxon>Mycobacterium</taxon>
        <taxon>Mycobacterium avium complex (MAC)</taxon>
    </lineage>
</organism>
<dbReference type="STRING" id="560555.BST30_10315"/>
<sequence>MVAGCESSALTIHNLTPNREWASLPGEILVCNLHKEELEKPGAEWLLERDEDKIYVGDSLRNLNEYILVGIDSIKGYGAGREFSHNDENGHHIHMRVRRRGEPEKEIALVITSHEMAKVLKDWAKLLPPVDD</sequence>
<reference evidence="1 2" key="1">
    <citation type="submission" date="2017-02" db="EMBL/GenBank/DDBJ databases">
        <title>The new phylogeny of genus Mycobacterium.</title>
        <authorList>
            <person name="Tortoli E."/>
            <person name="Trovato A."/>
            <person name="Cirillo D.M."/>
        </authorList>
    </citation>
    <scope>NUCLEOTIDE SEQUENCE [LARGE SCALE GENOMIC DNA]</scope>
    <source>
        <strain evidence="1 2">DSM 45255</strain>
    </source>
</reference>
<proteinExistence type="predicted"/>
<gene>
    <name evidence="1" type="ORF">BST30_10315</name>
</gene>
<accession>A0A1X0FXU4</accession>
<dbReference type="Proteomes" id="UP000192760">
    <property type="component" value="Unassembled WGS sequence"/>
</dbReference>